<dbReference type="AlphaFoldDB" id="A0A4V3FRT7"/>
<dbReference type="InterPro" id="IPR029033">
    <property type="entry name" value="His_PPase_superfam"/>
</dbReference>
<dbReference type="PROSITE" id="PS00175">
    <property type="entry name" value="PG_MUTASE"/>
    <property type="match status" value="1"/>
</dbReference>
<comment type="caution">
    <text evidence="4">The sequence shown here is derived from an EMBL/GenBank/DDBJ whole genome shotgun (WGS) entry which is preliminary data.</text>
</comment>
<dbReference type="InterPro" id="IPR001345">
    <property type="entry name" value="PG/BPGM_mutase_AS"/>
</dbReference>
<feature type="region of interest" description="Disordered" evidence="3">
    <location>
        <begin position="9"/>
        <end position="39"/>
    </location>
</feature>
<reference evidence="4 5" key="1">
    <citation type="submission" date="2019-03" db="EMBL/GenBank/DDBJ databases">
        <title>Genomic Encyclopedia of Archaeal and Bacterial Type Strains, Phase II (KMG-II): from individual species to whole genera.</title>
        <authorList>
            <person name="Goeker M."/>
        </authorList>
    </citation>
    <scope>NUCLEOTIDE SEQUENCE [LARGE SCALE GENOMIC DNA]</scope>
    <source>
        <strain evidence="4 5">DSM 45499</strain>
    </source>
</reference>
<dbReference type="Gene3D" id="3.40.50.1240">
    <property type="entry name" value="Phosphoglycerate mutase-like"/>
    <property type="match status" value="1"/>
</dbReference>
<dbReference type="Proteomes" id="UP000294927">
    <property type="component" value="Unassembled WGS sequence"/>
</dbReference>
<sequence>MLRVWLVRHGESESNAGAPSTDPGASPLTARGREQAERVAARLPEAPGLIVTSPFRRAAQTAEPTIERYPDTSVEEWPVQEFTYLGGFHDRVSTSEERRPYVEEYWRRADPDLSVDGAESFTDLLKRVRDCLDRLTVQSTGTVAVFTHGFFIRALMWVVLSDGAADHDGMRAFHRFSEGVVVPNGAIVGLFAPPGSTPRLVAGTAW</sequence>
<keyword evidence="2" id="KW-0413">Isomerase</keyword>
<dbReference type="GO" id="GO:0016791">
    <property type="term" value="F:phosphatase activity"/>
    <property type="evidence" value="ECO:0007669"/>
    <property type="project" value="TreeGrafter"/>
</dbReference>
<evidence type="ECO:0000256" key="3">
    <source>
        <dbReference type="SAM" id="MobiDB-lite"/>
    </source>
</evidence>
<name>A0A4V3FRT7_9PSEU</name>
<organism evidence="4 5">
    <name type="scientific">Actinophytocola oryzae</name>
    <dbReference type="NCBI Taxonomy" id="502181"/>
    <lineage>
        <taxon>Bacteria</taxon>
        <taxon>Bacillati</taxon>
        <taxon>Actinomycetota</taxon>
        <taxon>Actinomycetes</taxon>
        <taxon>Pseudonocardiales</taxon>
        <taxon>Pseudonocardiaceae</taxon>
    </lineage>
</organism>
<dbReference type="InterPro" id="IPR013078">
    <property type="entry name" value="His_Pase_superF_clade-1"/>
</dbReference>
<dbReference type="Pfam" id="PF00300">
    <property type="entry name" value="His_Phos_1"/>
    <property type="match status" value="1"/>
</dbReference>
<dbReference type="SMART" id="SM00855">
    <property type="entry name" value="PGAM"/>
    <property type="match status" value="1"/>
</dbReference>
<evidence type="ECO:0000313" key="4">
    <source>
        <dbReference type="EMBL" id="TDV44811.1"/>
    </source>
</evidence>
<protein>
    <submittedName>
        <fullName evidence="4">Broad specificity phosphatase PhoE</fullName>
    </submittedName>
</protein>
<dbReference type="InterPro" id="IPR050275">
    <property type="entry name" value="PGM_Phosphatase"/>
</dbReference>
<proteinExistence type="predicted"/>
<keyword evidence="5" id="KW-1185">Reference proteome</keyword>
<gene>
    <name evidence="4" type="ORF">CLV71_11370</name>
</gene>
<dbReference type="CDD" id="cd07067">
    <property type="entry name" value="HP_PGM_like"/>
    <property type="match status" value="1"/>
</dbReference>
<dbReference type="OrthoDB" id="5449373at2"/>
<dbReference type="PANTHER" id="PTHR48100">
    <property type="entry name" value="BROAD-SPECIFICITY PHOSPHATASE YOR283W-RELATED"/>
    <property type="match status" value="1"/>
</dbReference>
<dbReference type="SUPFAM" id="SSF53254">
    <property type="entry name" value="Phosphoglycerate mutase-like"/>
    <property type="match status" value="1"/>
</dbReference>
<evidence type="ECO:0000256" key="2">
    <source>
        <dbReference type="ARBA" id="ARBA00023235"/>
    </source>
</evidence>
<dbReference type="EMBL" id="SOCP01000013">
    <property type="protein sequence ID" value="TDV44811.1"/>
    <property type="molecule type" value="Genomic_DNA"/>
</dbReference>
<keyword evidence="1" id="KW-0324">Glycolysis</keyword>
<dbReference type="RefSeq" id="WP_133906397.1">
    <property type="nucleotide sequence ID" value="NZ_SOCP01000013.1"/>
</dbReference>
<evidence type="ECO:0000256" key="1">
    <source>
        <dbReference type="ARBA" id="ARBA00023152"/>
    </source>
</evidence>
<accession>A0A4V3FRT7</accession>
<evidence type="ECO:0000313" key="5">
    <source>
        <dbReference type="Proteomes" id="UP000294927"/>
    </source>
</evidence>
<dbReference type="PANTHER" id="PTHR48100:SF1">
    <property type="entry name" value="HISTIDINE PHOSPHATASE FAMILY PROTEIN-RELATED"/>
    <property type="match status" value="1"/>
</dbReference>
<dbReference type="GO" id="GO:0005737">
    <property type="term" value="C:cytoplasm"/>
    <property type="evidence" value="ECO:0007669"/>
    <property type="project" value="TreeGrafter"/>
</dbReference>